<dbReference type="GeneID" id="98914026"/>
<evidence type="ECO:0000313" key="3">
    <source>
        <dbReference type="Proteomes" id="UP000295515"/>
    </source>
</evidence>
<comment type="caution">
    <text evidence="2">The sequence shown here is derived from an EMBL/GenBank/DDBJ whole genome shotgun (WGS) entry which is preliminary data.</text>
</comment>
<dbReference type="AlphaFoldDB" id="A0A4R3ZBB4"/>
<keyword evidence="2" id="KW-0808">Transferase</keyword>
<reference evidence="2 3" key="1">
    <citation type="submission" date="2019-03" db="EMBL/GenBank/DDBJ databases">
        <title>Genomic Encyclopedia of Type Strains, Phase IV (KMG-IV): sequencing the most valuable type-strain genomes for metagenomic binning, comparative biology and taxonomic classification.</title>
        <authorList>
            <person name="Goeker M."/>
        </authorList>
    </citation>
    <scope>NUCLEOTIDE SEQUENCE [LARGE SCALE GENOMIC DNA]</scope>
    <source>
        <strain evidence="2 3">DSM 29487</strain>
    </source>
</reference>
<dbReference type="InterPro" id="IPR007345">
    <property type="entry name" value="Polysacch_pyruvyl_Trfase"/>
</dbReference>
<dbReference type="GO" id="GO:0016740">
    <property type="term" value="F:transferase activity"/>
    <property type="evidence" value="ECO:0007669"/>
    <property type="project" value="UniProtKB-KW"/>
</dbReference>
<dbReference type="Proteomes" id="UP000295515">
    <property type="component" value="Unassembled WGS sequence"/>
</dbReference>
<accession>A0A4R3ZBB4</accession>
<name>A0A4R3ZBB4_9FIRM</name>
<evidence type="ECO:0000313" key="2">
    <source>
        <dbReference type="EMBL" id="TCW02897.1"/>
    </source>
</evidence>
<keyword evidence="3" id="KW-1185">Reference proteome</keyword>
<sequence length="355" mass="41055">MFTFYRRVISLLNRKIKVLIEIKNVLQSIHRLHKKNKNAIIFIATPIYGNLGDYAIVLSQIKLVSDNGFGECIVEVSSKQYATFKKIIKMFVKPNDVIIIDGGGNMGTLWINEEYKMREIVKTYSNNPIIIFPQTAYFDNSEEGNRELSESINVYNSHDNLTIFCRDTNTYKLISTKMSMVKSFYVPDIVLYNNYSGNTLNRDGILVCLRDDLERINDINIYECIENEFVNKKISNSSTMFSGEINRYNREELVMSKLTEFSSAELVITDRLHGMLFSAITGTPCIAVDNKSHKVKQGYEWIQDLPYIIFCENESDVEKGLNIIKKFNGKNFYYTSDKLISYYKLIMEEVKRAAL</sequence>
<proteinExistence type="predicted"/>
<dbReference type="RefSeq" id="WP_066445610.1">
    <property type="nucleotide sequence ID" value="NZ_DBGCPY010000067.1"/>
</dbReference>
<organism evidence="2 3">
    <name type="scientific">Longibaculum muris</name>
    <dbReference type="NCBI Taxonomy" id="1796628"/>
    <lineage>
        <taxon>Bacteria</taxon>
        <taxon>Bacillati</taxon>
        <taxon>Bacillota</taxon>
        <taxon>Erysipelotrichia</taxon>
        <taxon>Erysipelotrichales</taxon>
        <taxon>Coprobacillaceae</taxon>
        <taxon>Longibaculum</taxon>
    </lineage>
</organism>
<gene>
    <name evidence="2" type="ORF">EDD60_101201</name>
</gene>
<feature type="domain" description="Polysaccharide pyruvyl transferase" evidence="1">
    <location>
        <begin position="50"/>
        <end position="292"/>
    </location>
</feature>
<protein>
    <submittedName>
        <fullName evidence="2">Pyruvyl transferase EpsI</fullName>
    </submittedName>
</protein>
<dbReference type="Pfam" id="PF04230">
    <property type="entry name" value="PS_pyruv_trans"/>
    <property type="match status" value="1"/>
</dbReference>
<evidence type="ECO:0000259" key="1">
    <source>
        <dbReference type="Pfam" id="PF04230"/>
    </source>
</evidence>
<dbReference type="EMBL" id="SMCQ01000001">
    <property type="protein sequence ID" value="TCW02897.1"/>
    <property type="molecule type" value="Genomic_DNA"/>
</dbReference>